<comment type="subcellular location">
    <subcellularLocation>
        <location evidence="1">Membrane</location>
        <topology evidence="1">Single-pass membrane protein</topology>
    </subcellularLocation>
</comment>
<accession>A0A0K9NQ88</accession>
<organism evidence="9 10">
    <name type="scientific">Zostera marina</name>
    <name type="common">Eelgrass</name>
    <dbReference type="NCBI Taxonomy" id="29655"/>
    <lineage>
        <taxon>Eukaryota</taxon>
        <taxon>Viridiplantae</taxon>
        <taxon>Streptophyta</taxon>
        <taxon>Embryophyta</taxon>
        <taxon>Tracheophyta</taxon>
        <taxon>Spermatophyta</taxon>
        <taxon>Magnoliopsida</taxon>
        <taxon>Liliopsida</taxon>
        <taxon>Zosteraceae</taxon>
        <taxon>Zostera</taxon>
    </lineage>
</organism>
<reference evidence="10" key="1">
    <citation type="journal article" date="2016" name="Nature">
        <title>The genome of the seagrass Zostera marina reveals angiosperm adaptation to the sea.</title>
        <authorList>
            <person name="Olsen J.L."/>
            <person name="Rouze P."/>
            <person name="Verhelst B."/>
            <person name="Lin Y.-C."/>
            <person name="Bayer T."/>
            <person name="Collen J."/>
            <person name="Dattolo E."/>
            <person name="De Paoli E."/>
            <person name="Dittami S."/>
            <person name="Maumus F."/>
            <person name="Michel G."/>
            <person name="Kersting A."/>
            <person name="Lauritano C."/>
            <person name="Lohaus R."/>
            <person name="Toepel M."/>
            <person name="Tonon T."/>
            <person name="Vanneste K."/>
            <person name="Amirebrahimi M."/>
            <person name="Brakel J."/>
            <person name="Bostroem C."/>
            <person name="Chovatia M."/>
            <person name="Grimwood J."/>
            <person name="Jenkins J.W."/>
            <person name="Jueterbock A."/>
            <person name="Mraz A."/>
            <person name="Stam W.T."/>
            <person name="Tice H."/>
            <person name="Bornberg-Bauer E."/>
            <person name="Green P.J."/>
            <person name="Pearson G.A."/>
            <person name="Procaccini G."/>
            <person name="Duarte C.M."/>
            <person name="Schmutz J."/>
            <person name="Reusch T.B.H."/>
            <person name="Van de Peer Y."/>
        </authorList>
    </citation>
    <scope>NUCLEOTIDE SEQUENCE [LARGE SCALE GENOMIC DNA]</scope>
    <source>
        <strain evidence="10">cv. Finnish</strain>
    </source>
</reference>
<dbReference type="EMBL" id="LFYR01001841">
    <property type="protein sequence ID" value="KMZ58936.1"/>
    <property type="molecule type" value="Genomic_DNA"/>
</dbReference>
<dbReference type="Proteomes" id="UP000036987">
    <property type="component" value="Unassembled WGS sequence"/>
</dbReference>
<feature type="transmembrane region" description="Helical" evidence="8">
    <location>
        <begin position="26"/>
        <end position="50"/>
    </location>
</feature>
<keyword evidence="7 8" id="KW-0472">Membrane</keyword>
<keyword evidence="5" id="KW-0029">Amino-acid transport</keyword>
<comment type="caution">
    <text evidence="9">The sequence shown here is derived from an EMBL/GenBank/DDBJ whole genome shotgun (WGS) entry which is preliminary data.</text>
</comment>
<evidence type="ECO:0000313" key="9">
    <source>
        <dbReference type="EMBL" id="KMZ58936.1"/>
    </source>
</evidence>
<gene>
    <name evidence="9" type="ORF">ZOSMA_71G00020</name>
</gene>
<evidence type="ECO:0000256" key="6">
    <source>
        <dbReference type="ARBA" id="ARBA00022989"/>
    </source>
</evidence>
<evidence type="ECO:0000256" key="2">
    <source>
        <dbReference type="ARBA" id="ARBA00009977"/>
    </source>
</evidence>
<evidence type="ECO:0000256" key="8">
    <source>
        <dbReference type="SAM" id="Phobius"/>
    </source>
</evidence>
<sequence>MVLHKISAAPAPDHELHSFWHSPIPYLFGGLAAMLSLIAIALLVLAYTYWKLSGQLEGGDLESTGQAKTVVQTCGPNGFEEQKILVIMAGENNPTFLATPVTNVAVSFT</sequence>
<dbReference type="PANTHER" id="PTHR33228:SF77">
    <property type="entry name" value="PROTEIN GLUTAMINE DUMPER 2"/>
    <property type="match status" value="1"/>
</dbReference>
<keyword evidence="3" id="KW-0813">Transport</keyword>
<evidence type="ECO:0000256" key="5">
    <source>
        <dbReference type="ARBA" id="ARBA00022970"/>
    </source>
</evidence>
<protein>
    <submittedName>
        <fullName evidence="9">Glutamine dumper 3</fullName>
    </submittedName>
</protein>
<keyword evidence="6 8" id="KW-1133">Transmembrane helix</keyword>
<dbReference type="GO" id="GO:0006865">
    <property type="term" value="P:amino acid transport"/>
    <property type="evidence" value="ECO:0007669"/>
    <property type="project" value="UniProtKB-KW"/>
</dbReference>
<evidence type="ECO:0000256" key="3">
    <source>
        <dbReference type="ARBA" id="ARBA00022448"/>
    </source>
</evidence>
<comment type="similarity">
    <text evidence="2">Belongs to the GLUTAMINE DUMPER 1 (TC 9.B.60) family.</text>
</comment>
<dbReference type="GO" id="GO:0016020">
    <property type="term" value="C:membrane"/>
    <property type="evidence" value="ECO:0007669"/>
    <property type="project" value="UniProtKB-SubCell"/>
</dbReference>
<keyword evidence="4 8" id="KW-0812">Transmembrane</keyword>
<evidence type="ECO:0000256" key="1">
    <source>
        <dbReference type="ARBA" id="ARBA00004167"/>
    </source>
</evidence>
<dbReference type="PANTHER" id="PTHR33228">
    <property type="entry name" value="PROTEIN GLUTAMINE DUMPER 4-RELATED"/>
    <property type="match status" value="1"/>
</dbReference>
<dbReference type="InterPro" id="IPR040359">
    <property type="entry name" value="GDU"/>
</dbReference>
<name>A0A0K9NQ88_ZOSMR</name>
<evidence type="ECO:0000256" key="4">
    <source>
        <dbReference type="ARBA" id="ARBA00022692"/>
    </source>
</evidence>
<dbReference type="GO" id="GO:0080143">
    <property type="term" value="P:regulation of amino acid export"/>
    <property type="evidence" value="ECO:0007669"/>
    <property type="project" value="InterPro"/>
</dbReference>
<dbReference type="OrthoDB" id="1930784at2759"/>
<dbReference type="OMA" id="LACSHWK"/>
<evidence type="ECO:0000256" key="7">
    <source>
        <dbReference type="ARBA" id="ARBA00023136"/>
    </source>
</evidence>
<keyword evidence="10" id="KW-1185">Reference proteome</keyword>
<evidence type="ECO:0000313" key="10">
    <source>
        <dbReference type="Proteomes" id="UP000036987"/>
    </source>
</evidence>
<proteinExistence type="inferred from homology"/>
<dbReference type="AlphaFoldDB" id="A0A0K9NQ88"/>